<dbReference type="Proteomes" id="UP000664940">
    <property type="component" value="Unassembled WGS sequence"/>
</dbReference>
<evidence type="ECO:0000313" key="1">
    <source>
        <dbReference type="EMBL" id="KAF6081991.1"/>
    </source>
</evidence>
<gene>
    <name evidence="1" type="ORF">HJG60_008959</name>
</gene>
<organism evidence="1 2">
    <name type="scientific">Phyllostomus discolor</name>
    <name type="common">pale spear-nosed bat</name>
    <dbReference type="NCBI Taxonomy" id="89673"/>
    <lineage>
        <taxon>Eukaryota</taxon>
        <taxon>Metazoa</taxon>
        <taxon>Chordata</taxon>
        <taxon>Craniata</taxon>
        <taxon>Vertebrata</taxon>
        <taxon>Euteleostomi</taxon>
        <taxon>Mammalia</taxon>
        <taxon>Eutheria</taxon>
        <taxon>Laurasiatheria</taxon>
        <taxon>Chiroptera</taxon>
        <taxon>Yangochiroptera</taxon>
        <taxon>Phyllostomidae</taxon>
        <taxon>Phyllostominae</taxon>
        <taxon>Phyllostomus</taxon>
    </lineage>
</organism>
<dbReference type="AlphaFoldDB" id="A0A833YZW7"/>
<accession>A0A833YZW7</accession>
<proteinExistence type="predicted"/>
<protein>
    <submittedName>
        <fullName evidence="1">Uncharacterized protein</fullName>
    </submittedName>
</protein>
<comment type="caution">
    <text evidence="1">The sequence shown here is derived from an EMBL/GenBank/DDBJ whole genome shotgun (WGS) entry which is preliminary data.</text>
</comment>
<reference evidence="1 2" key="1">
    <citation type="journal article" date="2020" name="Nature">
        <title>Six reference-quality genomes reveal evolution of bat adaptations.</title>
        <authorList>
            <person name="Jebb D."/>
            <person name="Huang Z."/>
            <person name="Pippel M."/>
            <person name="Hughes G.M."/>
            <person name="Lavrichenko K."/>
            <person name="Devanna P."/>
            <person name="Winkler S."/>
            <person name="Jermiin L.S."/>
            <person name="Skirmuntt E.C."/>
            <person name="Katzourakis A."/>
            <person name="Burkitt-Gray L."/>
            <person name="Ray D.A."/>
            <person name="Sullivan K.A.M."/>
            <person name="Roscito J.G."/>
            <person name="Kirilenko B.M."/>
            <person name="Davalos L.M."/>
            <person name="Corthals A.P."/>
            <person name="Power M.L."/>
            <person name="Jones G."/>
            <person name="Ransome R.D."/>
            <person name="Dechmann D.K.N."/>
            <person name="Locatelli A.G."/>
            <person name="Puechmaille S.J."/>
            <person name="Fedrigo O."/>
            <person name="Jarvis E.D."/>
            <person name="Hiller M."/>
            <person name="Vernes S.C."/>
            <person name="Myers E.W."/>
            <person name="Teeling E.C."/>
        </authorList>
    </citation>
    <scope>NUCLEOTIDE SEQUENCE [LARGE SCALE GENOMIC DNA]</scope>
    <source>
        <strain evidence="1">Bat1K_MPI-CBG_1</strain>
    </source>
</reference>
<sequence length="205" mass="22024">MQSAAAGASRTSPRGCDWPWRRFGKLSAGCAGFILSAPGAENKVLRHAPLPMKAFDRVFCLLSVKNCVKLHLFITLSVVTGELHFLSVSTDAVARSGQSGFRSPVRVGQLLAPCLARGFVSRQWLRGSFMALWPAMPPCLARGSPSHLWFRGFPVAPCPACGLVSHMCLPCRVHHAGGNGFISPLLCPWRPRSVEVEGSGSTPVC</sequence>
<dbReference type="EMBL" id="JABVXQ010000013">
    <property type="protein sequence ID" value="KAF6081991.1"/>
    <property type="molecule type" value="Genomic_DNA"/>
</dbReference>
<evidence type="ECO:0000313" key="2">
    <source>
        <dbReference type="Proteomes" id="UP000664940"/>
    </source>
</evidence>
<name>A0A833YZW7_9CHIR</name>